<evidence type="ECO:0000313" key="2">
    <source>
        <dbReference type="Proteomes" id="UP000789525"/>
    </source>
</evidence>
<dbReference type="Proteomes" id="UP000789525">
    <property type="component" value="Unassembled WGS sequence"/>
</dbReference>
<comment type="caution">
    <text evidence="1">The sequence shown here is derived from an EMBL/GenBank/DDBJ whole genome shotgun (WGS) entry which is preliminary data.</text>
</comment>
<proteinExistence type="predicted"/>
<organism evidence="1 2">
    <name type="scientific">Acaulospora colombiana</name>
    <dbReference type="NCBI Taxonomy" id="27376"/>
    <lineage>
        <taxon>Eukaryota</taxon>
        <taxon>Fungi</taxon>
        <taxon>Fungi incertae sedis</taxon>
        <taxon>Mucoromycota</taxon>
        <taxon>Glomeromycotina</taxon>
        <taxon>Glomeromycetes</taxon>
        <taxon>Diversisporales</taxon>
        <taxon>Acaulosporaceae</taxon>
        <taxon>Acaulospora</taxon>
    </lineage>
</organism>
<dbReference type="EMBL" id="CAJVPT010049433">
    <property type="protein sequence ID" value="CAG8743957.1"/>
    <property type="molecule type" value="Genomic_DNA"/>
</dbReference>
<reference evidence="1" key="1">
    <citation type="submission" date="2021-06" db="EMBL/GenBank/DDBJ databases">
        <authorList>
            <person name="Kallberg Y."/>
            <person name="Tangrot J."/>
            <person name="Rosling A."/>
        </authorList>
    </citation>
    <scope>NUCLEOTIDE SEQUENCE</scope>
    <source>
        <strain evidence="1">CL356</strain>
    </source>
</reference>
<name>A0ACA9QAX8_9GLOM</name>
<accession>A0ACA9QAX8</accession>
<protein>
    <submittedName>
        <fullName evidence="1">12162_t:CDS:1</fullName>
    </submittedName>
</protein>
<evidence type="ECO:0000313" key="1">
    <source>
        <dbReference type="EMBL" id="CAG8743957.1"/>
    </source>
</evidence>
<keyword evidence="2" id="KW-1185">Reference proteome</keyword>
<feature type="non-terminal residue" evidence="1">
    <location>
        <position position="148"/>
    </location>
</feature>
<gene>
    <name evidence="1" type="ORF">ACOLOM_LOCUS12329</name>
</gene>
<sequence length="148" mass="16581">MWLKDLLPHDIPNARIFTYGYDSDTRSFTHTSTQSILHHAETFVADLTLARSGSPESRGYNPQAVSTYAILFFGTPHSGANGVEIAQWMTKLLSIYMFTDDTILKDLNRDSNQLQGIQKLYLSASEGIKSIFFYEALPTPLMKGVAEL</sequence>